<feature type="transmembrane region" description="Helical" evidence="2">
    <location>
        <begin position="47"/>
        <end position="67"/>
    </location>
</feature>
<gene>
    <name evidence="3" type="ORF">CSUB01_11583</name>
</gene>
<organism evidence="3 4">
    <name type="scientific">Colletotrichum sublineola</name>
    <name type="common">Sorghum anthracnose fungus</name>
    <dbReference type="NCBI Taxonomy" id="1173701"/>
    <lineage>
        <taxon>Eukaryota</taxon>
        <taxon>Fungi</taxon>
        <taxon>Dikarya</taxon>
        <taxon>Ascomycota</taxon>
        <taxon>Pezizomycotina</taxon>
        <taxon>Sordariomycetes</taxon>
        <taxon>Hypocreomycetidae</taxon>
        <taxon>Glomerellales</taxon>
        <taxon>Glomerellaceae</taxon>
        <taxon>Colletotrichum</taxon>
        <taxon>Colletotrichum graminicola species complex</taxon>
    </lineage>
</organism>
<keyword evidence="4" id="KW-1185">Reference proteome</keyword>
<dbReference type="SUPFAM" id="SSF89372">
    <property type="entry name" value="Fucose-specific lectin"/>
    <property type="match status" value="1"/>
</dbReference>
<feature type="non-terminal residue" evidence="3">
    <location>
        <position position="1"/>
    </location>
</feature>
<evidence type="ECO:0008006" key="5">
    <source>
        <dbReference type="Google" id="ProtNLM"/>
    </source>
</evidence>
<proteinExistence type="predicted"/>
<feature type="region of interest" description="Disordered" evidence="1">
    <location>
        <begin position="1"/>
        <end position="37"/>
    </location>
</feature>
<evidence type="ECO:0000313" key="3">
    <source>
        <dbReference type="EMBL" id="KDN60621.1"/>
    </source>
</evidence>
<dbReference type="EMBL" id="JMSE01001493">
    <property type="protein sequence ID" value="KDN60621.1"/>
    <property type="molecule type" value="Genomic_DNA"/>
</dbReference>
<feature type="compositionally biased region" description="Pro residues" evidence="1">
    <location>
        <begin position="9"/>
        <end position="18"/>
    </location>
</feature>
<name>A0A066X4G3_COLSU</name>
<protein>
    <recommendedName>
        <fullName evidence="5">Fucose-specific lectin</fullName>
    </recommendedName>
</protein>
<accession>A0A066X4G3</accession>
<dbReference type="eggNOG" id="ENOG502RQXC">
    <property type="taxonomic scope" value="Eukaryota"/>
</dbReference>
<keyword evidence="2" id="KW-1133">Transmembrane helix</keyword>
<keyword evidence="2" id="KW-0812">Transmembrane</keyword>
<dbReference type="HOGENOM" id="CLU_027100_0_0_1"/>
<dbReference type="STRING" id="1173701.A0A066X4G3"/>
<dbReference type="AlphaFoldDB" id="A0A066X4G3"/>
<keyword evidence="2" id="KW-0472">Membrane</keyword>
<comment type="caution">
    <text evidence="3">The sequence shown here is derived from an EMBL/GenBank/DDBJ whole genome shotgun (WGS) entry which is preliminary data.</text>
</comment>
<sequence>GTPIVYPVAAPPPVPPRASPSGLLTGHHGVHGAQQPGRGRRFPWPPFAIGGLIVLVLGGIVGGIIGWKVVENHSQQPAENLPGAVGSPLSTSATKIMQNSALAAVGWRFGPDITLQVFFQGADASMRRSQYMSLFQNWTAPMEAGAAPKANSPFGASQLWTKPTEALPEIPQTEVFYIGSPNSILGVNWRDGFSRGGLPDSVNEGGYTLSNTGTQMAAYWPSTLLQASNGDVMEVFYDYKAPKFQEPTAVGITASPGSALVILPREVIHSAGEGTASSSARIIYRSTDGRLENYDRTSGGQKVTSSGQLPVTVDSNFTMAGFAVARLDSGSGGSSAVNTWILYQDSKTGKISYVYEDDATGWKGPETDAVFEGADNPTHLACVTASSAKVPQVPLVASHDLSHCFFQVKRQLKHVHFDGSKWSDMGFLPIP</sequence>
<evidence type="ECO:0000313" key="4">
    <source>
        <dbReference type="Proteomes" id="UP000027238"/>
    </source>
</evidence>
<dbReference type="Proteomes" id="UP000027238">
    <property type="component" value="Unassembled WGS sequence"/>
</dbReference>
<evidence type="ECO:0000256" key="2">
    <source>
        <dbReference type="SAM" id="Phobius"/>
    </source>
</evidence>
<dbReference type="Gene3D" id="2.120.10.70">
    <property type="entry name" value="Fucose-specific lectin"/>
    <property type="match status" value="1"/>
</dbReference>
<reference evidence="4" key="1">
    <citation type="journal article" date="2014" name="Genome Announc.">
        <title>Draft genome sequence of Colletotrichum sublineola, a destructive pathogen of cultivated sorghum.</title>
        <authorList>
            <person name="Baroncelli R."/>
            <person name="Sanz-Martin J.M."/>
            <person name="Rech G.E."/>
            <person name="Sukno S.A."/>
            <person name="Thon M.R."/>
        </authorList>
    </citation>
    <scope>NUCLEOTIDE SEQUENCE [LARGE SCALE GENOMIC DNA]</scope>
    <source>
        <strain evidence="4">TX430BB</strain>
    </source>
</reference>
<dbReference type="OMA" id="NTWILYQ"/>
<dbReference type="OrthoDB" id="3800077at2759"/>
<evidence type="ECO:0000256" key="1">
    <source>
        <dbReference type="SAM" id="MobiDB-lite"/>
    </source>
</evidence>